<evidence type="ECO:0000256" key="1">
    <source>
        <dbReference type="ARBA" id="ARBA00022491"/>
    </source>
</evidence>
<keyword evidence="8" id="KW-1185">Reference proteome</keyword>
<dbReference type="PANTHER" id="PTHR30055">
    <property type="entry name" value="HTH-TYPE TRANSCRIPTIONAL REGULATOR RUTR"/>
    <property type="match status" value="1"/>
</dbReference>
<evidence type="ECO:0000313" key="8">
    <source>
        <dbReference type="Proteomes" id="UP000568050"/>
    </source>
</evidence>
<evidence type="ECO:0000256" key="4">
    <source>
        <dbReference type="ARBA" id="ARBA00023163"/>
    </source>
</evidence>
<dbReference type="RefSeq" id="WP_183377006.1">
    <property type="nucleotide sequence ID" value="NZ_CBCSFZ010000056.1"/>
</dbReference>
<dbReference type="SUPFAM" id="SSF46689">
    <property type="entry name" value="Homeodomain-like"/>
    <property type="match status" value="1"/>
</dbReference>
<dbReference type="Pfam" id="PF00440">
    <property type="entry name" value="TetR_N"/>
    <property type="match status" value="1"/>
</dbReference>
<dbReference type="PANTHER" id="PTHR30055:SF234">
    <property type="entry name" value="HTH-TYPE TRANSCRIPTIONAL REGULATOR BETI"/>
    <property type="match status" value="1"/>
</dbReference>
<dbReference type="InterPro" id="IPR050109">
    <property type="entry name" value="HTH-type_TetR-like_transc_reg"/>
</dbReference>
<proteinExistence type="predicted"/>
<dbReference type="SUPFAM" id="SSF48498">
    <property type="entry name" value="Tetracyclin repressor-like, C-terminal domain"/>
    <property type="match status" value="1"/>
</dbReference>
<evidence type="ECO:0000256" key="5">
    <source>
        <dbReference type="PROSITE-ProRule" id="PRU00335"/>
    </source>
</evidence>
<keyword evidence="1" id="KW-0678">Repressor</keyword>
<organism evidence="7 8">
    <name type="scientific">Helcobacillus massiliensis</name>
    <dbReference type="NCBI Taxonomy" id="521392"/>
    <lineage>
        <taxon>Bacteria</taxon>
        <taxon>Bacillati</taxon>
        <taxon>Actinomycetota</taxon>
        <taxon>Actinomycetes</taxon>
        <taxon>Micrococcales</taxon>
        <taxon>Dermabacteraceae</taxon>
        <taxon>Helcobacillus</taxon>
    </lineage>
</organism>
<dbReference type="InterPro" id="IPR009057">
    <property type="entry name" value="Homeodomain-like_sf"/>
</dbReference>
<dbReference type="Pfam" id="PF13977">
    <property type="entry name" value="TetR_C_6"/>
    <property type="match status" value="1"/>
</dbReference>
<comment type="caution">
    <text evidence="7">The sequence shown here is derived from an EMBL/GenBank/DDBJ whole genome shotgun (WGS) entry which is preliminary data.</text>
</comment>
<keyword evidence="3 5" id="KW-0238">DNA-binding</keyword>
<feature type="DNA-binding region" description="H-T-H motif" evidence="5">
    <location>
        <begin position="31"/>
        <end position="50"/>
    </location>
</feature>
<dbReference type="InterPro" id="IPR036271">
    <property type="entry name" value="Tet_transcr_reg_TetR-rel_C_sf"/>
</dbReference>
<gene>
    <name evidence="7" type="ORF">FHX50_001954</name>
</gene>
<dbReference type="InterPro" id="IPR039538">
    <property type="entry name" value="BetI_C"/>
</dbReference>
<dbReference type="GO" id="GO:0000976">
    <property type="term" value="F:transcription cis-regulatory region binding"/>
    <property type="evidence" value="ECO:0007669"/>
    <property type="project" value="TreeGrafter"/>
</dbReference>
<reference evidence="7 8" key="1">
    <citation type="submission" date="2020-08" db="EMBL/GenBank/DDBJ databases">
        <title>Sequencing the genomes of 1000 actinobacteria strains.</title>
        <authorList>
            <person name="Klenk H.-P."/>
        </authorList>
    </citation>
    <scope>NUCLEOTIDE SEQUENCE [LARGE SCALE GENOMIC DNA]</scope>
    <source>
        <strain evidence="7 8">DSM 23040</strain>
    </source>
</reference>
<evidence type="ECO:0000256" key="2">
    <source>
        <dbReference type="ARBA" id="ARBA00023015"/>
    </source>
</evidence>
<dbReference type="PROSITE" id="PS50977">
    <property type="entry name" value="HTH_TETR_2"/>
    <property type="match status" value="1"/>
</dbReference>
<evidence type="ECO:0000259" key="6">
    <source>
        <dbReference type="PROSITE" id="PS50977"/>
    </source>
</evidence>
<dbReference type="Proteomes" id="UP000568050">
    <property type="component" value="Unassembled WGS sequence"/>
</dbReference>
<dbReference type="EMBL" id="JACHWP010000008">
    <property type="protein sequence ID" value="MBB3023657.1"/>
    <property type="molecule type" value="Genomic_DNA"/>
</dbReference>
<accession>A0A839R1A8</accession>
<dbReference type="InterPro" id="IPR001647">
    <property type="entry name" value="HTH_TetR"/>
</dbReference>
<dbReference type="Gene3D" id="1.10.357.10">
    <property type="entry name" value="Tetracycline Repressor, domain 2"/>
    <property type="match status" value="1"/>
</dbReference>
<feature type="domain" description="HTH tetR-type" evidence="6">
    <location>
        <begin position="8"/>
        <end position="68"/>
    </location>
</feature>
<name>A0A839R1A8_9MICO</name>
<evidence type="ECO:0000313" key="7">
    <source>
        <dbReference type="EMBL" id="MBB3023657.1"/>
    </source>
</evidence>
<evidence type="ECO:0000256" key="3">
    <source>
        <dbReference type="ARBA" id="ARBA00023125"/>
    </source>
</evidence>
<keyword evidence="2" id="KW-0805">Transcription regulation</keyword>
<dbReference type="GO" id="GO:0003700">
    <property type="term" value="F:DNA-binding transcription factor activity"/>
    <property type="evidence" value="ECO:0007669"/>
    <property type="project" value="TreeGrafter"/>
</dbReference>
<dbReference type="AlphaFoldDB" id="A0A839R1A8"/>
<keyword evidence="4" id="KW-0804">Transcription</keyword>
<protein>
    <submittedName>
        <fullName evidence="7">AcrR family transcriptional regulator</fullName>
    </submittedName>
</protein>
<sequence>MPKIVDHDQRRSEIADATIRVIARDGIQRTSVRAVLAETGMSSGALRHYFPSHTDLLRFASIHLNARSEGRVRTARLAGHRSPADQVIAMCEALLPLDEPRREDIRAYAQLAALDGADAQYRADAAPGVGRLARICVELLDPSGRLPEDRRRILADRLHWALDGIAAQEVLFPGHMNAATMRSALREVIEDLVREIEAAAAR</sequence>